<dbReference type="AlphaFoldDB" id="A0A7W6A4A1"/>
<protein>
    <submittedName>
        <fullName evidence="2">Uncharacterized protein</fullName>
    </submittedName>
</protein>
<evidence type="ECO:0000256" key="1">
    <source>
        <dbReference type="SAM" id="Phobius"/>
    </source>
</evidence>
<comment type="caution">
    <text evidence="2">The sequence shown here is derived from an EMBL/GenBank/DDBJ whole genome shotgun (WGS) entry which is preliminary data.</text>
</comment>
<feature type="transmembrane region" description="Helical" evidence="1">
    <location>
        <begin position="36"/>
        <end position="57"/>
    </location>
</feature>
<keyword evidence="1" id="KW-0472">Membrane</keyword>
<accession>A0A7W6A4A1</accession>
<organism evidence="2 3">
    <name type="scientific">Brevundimonas mediterranea</name>
    <dbReference type="NCBI Taxonomy" id="74329"/>
    <lineage>
        <taxon>Bacteria</taxon>
        <taxon>Pseudomonadati</taxon>
        <taxon>Pseudomonadota</taxon>
        <taxon>Alphaproteobacteria</taxon>
        <taxon>Caulobacterales</taxon>
        <taxon>Caulobacteraceae</taxon>
        <taxon>Brevundimonas</taxon>
    </lineage>
</organism>
<keyword evidence="1" id="KW-1133">Transmembrane helix</keyword>
<evidence type="ECO:0000313" key="2">
    <source>
        <dbReference type="EMBL" id="MBB3871365.1"/>
    </source>
</evidence>
<dbReference type="Proteomes" id="UP000532936">
    <property type="component" value="Unassembled WGS sequence"/>
</dbReference>
<gene>
    <name evidence="2" type="ORF">GGR11_000879</name>
</gene>
<proteinExistence type="predicted"/>
<name>A0A7W6A4A1_9CAUL</name>
<evidence type="ECO:0000313" key="3">
    <source>
        <dbReference type="Proteomes" id="UP000532936"/>
    </source>
</evidence>
<feature type="transmembrane region" description="Helical" evidence="1">
    <location>
        <begin position="77"/>
        <end position="96"/>
    </location>
</feature>
<dbReference type="EMBL" id="JACIDA010000001">
    <property type="protein sequence ID" value="MBB3871365.1"/>
    <property type="molecule type" value="Genomic_DNA"/>
</dbReference>
<reference evidence="2 3" key="1">
    <citation type="submission" date="2020-08" db="EMBL/GenBank/DDBJ databases">
        <title>Genomic Encyclopedia of Type Strains, Phase IV (KMG-IV): sequencing the most valuable type-strain genomes for metagenomic binning, comparative biology and taxonomic classification.</title>
        <authorList>
            <person name="Goeker M."/>
        </authorList>
    </citation>
    <scope>NUCLEOTIDE SEQUENCE [LARGE SCALE GENOMIC DNA]</scope>
    <source>
        <strain evidence="2 3">DSM 14878</strain>
    </source>
</reference>
<keyword evidence="1" id="KW-0812">Transmembrane</keyword>
<dbReference type="RefSeq" id="WP_183195569.1">
    <property type="nucleotide sequence ID" value="NZ_JACIDA010000001.1"/>
</dbReference>
<sequence>MTPEKDLEALFALDAAPRRDPAFEAMIAKRIARRRAVAAVGAAAPLAVAGGALLWGLRPVWSGLVEGAVMPEPEGAVLAAAVLALGSALAVVRQVLRG</sequence>